<reference evidence="1 2" key="1">
    <citation type="submission" date="2018-12" db="EMBL/GenBank/DDBJ databases">
        <title>Bacillus chawlae sp. nov., Bacillus glennii sp. nov., and Bacillus saganii sp. nov. Isolated from the Vehicle Assembly Building at Kennedy Space Center where the Viking Spacecraft were Assembled.</title>
        <authorList>
            <person name="Seuylemezian A."/>
            <person name="Vaishampayan P."/>
        </authorList>
    </citation>
    <scope>NUCLEOTIDE SEQUENCE [LARGE SCALE GENOMIC DNA]</scope>
    <source>
        <strain evidence="1 2">L5</strain>
    </source>
</reference>
<dbReference type="AlphaFoldDB" id="A0A3S0VUL2"/>
<organism evidence="1 2">
    <name type="scientific">Peribacillus cavernae</name>
    <dbReference type="NCBI Taxonomy" id="1674310"/>
    <lineage>
        <taxon>Bacteria</taxon>
        <taxon>Bacillati</taxon>
        <taxon>Bacillota</taxon>
        <taxon>Bacilli</taxon>
        <taxon>Bacillales</taxon>
        <taxon>Bacillaceae</taxon>
        <taxon>Peribacillus</taxon>
    </lineage>
</organism>
<protein>
    <submittedName>
        <fullName evidence="1">FbpB family small basic protein</fullName>
    </submittedName>
</protein>
<accession>A0A3S0VUL2</accession>
<proteinExistence type="predicted"/>
<gene>
    <name evidence="1" type="ORF">ELQ35_20500</name>
</gene>
<sequence length="42" mass="5187">MKKMRTSFSELMRKNKEELLKDKLQLEKIEKRLDDKHVKINN</sequence>
<dbReference type="InterPro" id="IPR025004">
    <property type="entry name" value="SenN/SenS"/>
</dbReference>
<name>A0A3S0VUL2_9BACI</name>
<dbReference type="Proteomes" id="UP000267430">
    <property type="component" value="Unassembled WGS sequence"/>
</dbReference>
<dbReference type="Pfam" id="PF13040">
    <property type="entry name" value="Fur_reg_FbpB"/>
    <property type="match status" value="1"/>
</dbReference>
<evidence type="ECO:0000313" key="1">
    <source>
        <dbReference type="EMBL" id="RUQ25163.1"/>
    </source>
</evidence>
<comment type="caution">
    <text evidence="1">The sequence shown here is derived from an EMBL/GenBank/DDBJ whole genome shotgun (WGS) entry which is preliminary data.</text>
</comment>
<evidence type="ECO:0000313" key="2">
    <source>
        <dbReference type="Proteomes" id="UP000267430"/>
    </source>
</evidence>
<dbReference type="RefSeq" id="WP_126867043.1">
    <property type="nucleotide sequence ID" value="NZ_JAUSTX010000011.1"/>
</dbReference>
<keyword evidence="2" id="KW-1185">Reference proteome</keyword>
<dbReference type="EMBL" id="RYZZ01000043">
    <property type="protein sequence ID" value="RUQ25163.1"/>
    <property type="molecule type" value="Genomic_DNA"/>
</dbReference>